<comment type="cofactor">
    <cofactor evidence="1">
        <name>(R)-lipoate</name>
        <dbReference type="ChEBI" id="CHEBI:83088"/>
    </cofactor>
</comment>
<dbReference type="EMBL" id="AZHX01002659">
    <property type="protein sequence ID" value="ETW93374.1"/>
    <property type="molecule type" value="Genomic_DNA"/>
</dbReference>
<dbReference type="SUPFAM" id="SSF51230">
    <property type="entry name" value="Single hybrid motif"/>
    <property type="match status" value="1"/>
</dbReference>
<dbReference type="NCBIfam" id="NF002270">
    <property type="entry name" value="PRK01202.1"/>
    <property type="match status" value="1"/>
</dbReference>
<comment type="caution">
    <text evidence="6">The sequence shown here is derived from an EMBL/GenBank/DDBJ whole genome shotgun (WGS) entry which is preliminary data.</text>
</comment>
<feature type="modified residue" description="N6-lipoyllysine" evidence="4">
    <location>
        <position position="63"/>
    </location>
</feature>
<keyword evidence="3 4" id="KW-0450">Lipoyl</keyword>
<feature type="non-terminal residue" evidence="6">
    <location>
        <position position="108"/>
    </location>
</feature>
<dbReference type="Proteomes" id="UP000019140">
    <property type="component" value="Unassembled WGS sequence"/>
</dbReference>
<dbReference type="HOGENOM" id="CLU_097408_2_0_7"/>
<accession>W4L674</accession>
<feature type="domain" description="Lipoyl-binding" evidence="5">
    <location>
        <begin position="22"/>
        <end position="104"/>
    </location>
</feature>
<name>W4L674_9BACT</name>
<dbReference type="Gene3D" id="2.40.50.100">
    <property type="match status" value="1"/>
</dbReference>
<dbReference type="PANTHER" id="PTHR11715">
    <property type="entry name" value="GLYCINE CLEAVAGE SYSTEM H PROTEIN"/>
    <property type="match status" value="1"/>
</dbReference>
<dbReference type="GO" id="GO:0005960">
    <property type="term" value="C:glycine cleavage complex"/>
    <property type="evidence" value="ECO:0007669"/>
    <property type="project" value="InterPro"/>
</dbReference>
<dbReference type="InterPro" id="IPR017453">
    <property type="entry name" value="GCV_H_sub"/>
</dbReference>
<dbReference type="NCBIfam" id="TIGR00527">
    <property type="entry name" value="gcvH"/>
    <property type="match status" value="1"/>
</dbReference>
<evidence type="ECO:0000313" key="6">
    <source>
        <dbReference type="EMBL" id="ETW93374.1"/>
    </source>
</evidence>
<evidence type="ECO:0000256" key="1">
    <source>
        <dbReference type="ARBA" id="ARBA00001938"/>
    </source>
</evidence>
<dbReference type="HAMAP" id="MF_00272">
    <property type="entry name" value="GcvH"/>
    <property type="match status" value="1"/>
</dbReference>
<evidence type="ECO:0000256" key="3">
    <source>
        <dbReference type="ARBA" id="ARBA00022823"/>
    </source>
</evidence>
<gene>
    <name evidence="6" type="ORF">ETSY2_51510</name>
</gene>
<dbReference type="Pfam" id="PF01597">
    <property type="entry name" value="GCV_H"/>
    <property type="match status" value="1"/>
</dbReference>
<organism evidence="6 7">
    <name type="scientific">Candidatus Entotheonella gemina</name>
    <dbReference type="NCBI Taxonomy" id="1429439"/>
    <lineage>
        <taxon>Bacteria</taxon>
        <taxon>Pseudomonadati</taxon>
        <taxon>Nitrospinota/Tectimicrobiota group</taxon>
        <taxon>Candidatus Tectimicrobiota</taxon>
        <taxon>Candidatus Entotheonellia</taxon>
        <taxon>Candidatus Entotheonellales</taxon>
        <taxon>Candidatus Entotheonellaceae</taxon>
        <taxon>Candidatus Entotheonella</taxon>
    </lineage>
</organism>
<keyword evidence="7" id="KW-1185">Reference proteome</keyword>
<evidence type="ECO:0000256" key="2">
    <source>
        <dbReference type="ARBA" id="ARBA00009249"/>
    </source>
</evidence>
<protein>
    <submittedName>
        <fullName evidence="6">Glycine cleavage system protein H</fullName>
    </submittedName>
</protein>
<dbReference type="CDD" id="cd06848">
    <property type="entry name" value="GCS_H"/>
    <property type="match status" value="1"/>
</dbReference>
<dbReference type="GO" id="GO:0009249">
    <property type="term" value="P:protein lipoylation"/>
    <property type="evidence" value="ECO:0007669"/>
    <property type="project" value="TreeGrafter"/>
</dbReference>
<evidence type="ECO:0000259" key="5">
    <source>
        <dbReference type="PROSITE" id="PS50968"/>
    </source>
</evidence>
<dbReference type="InterPro" id="IPR000089">
    <property type="entry name" value="Biotin_lipoyl"/>
</dbReference>
<dbReference type="InterPro" id="IPR033753">
    <property type="entry name" value="GCV_H/Fam206"/>
</dbReference>
<sequence length="108" mass="11814">MEFPEGLKYTKEHEWARIEGDRVIVGITDFAQEELGDVVFVELPEPGAAVAAEGTFGVVESVKAVSDLYCPVSGTVLEINTDLEDHPELVNDSPYEDGWMIVIEASNS</sequence>
<comment type="similarity">
    <text evidence="2">Belongs to the GcvH family.</text>
</comment>
<dbReference type="GO" id="GO:0005829">
    <property type="term" value="C:cytosol"/>
    <property type="evidence" value="ECO:0007669"/>
    <property type="project" value="TreeGrafter"/>
</dbReference>
<dbReference type="InterPro" id="IPR002930">
    <property type="entry name" value="GCV_H"/>
</dbReference>
<dbReference type="PANTHER" id="PTHR11715:SF3">
    <property type="entry name" value="GLYCINE CLEAVAGE SYSTEM H PROTEIN-RELATED"/>
    <property type="match status" value="1"/>
</dbReference>
<dbReference type="InterPro" id="IPR011053">
    <property type="entry name" value="Single_hybrid_motif"/>
</dbReference>
<dbReference type="PROSITE" id="PS00189">
    <property type="entry name" value="LIPOYL"/>
    <property type="match status" value="1"/>
</dbReference>
<proteinExistence type="inferred from homology"/>
<dbReference type="AlphaFoldDB" id="W4L674"/>
<dbReference type="InterPro" id="IPR003016">
    <property type="entry name" value="2-oxoA_DH_lipoyl-BS"/>
</dbReference>
<reference evidence="6 7" key="1">
    <citation type="journal article" date="2014" name="Nature">
        <title>An environmental bacterial taxon with a large and distinct metabolic repertoire.</title>
        <authorList>
            <person name="Wilson M.C."/>
            <person name="Mori T."/>
            <person name="Ruckert C."/>
            <person name="Uria A.R."/>
            <person name="Helf M.J."/>
            <person name="Takada K."/>
            <person name="Gernert C."/>
            <person name="Steffens U.A."/>
            <person name="Heycke N."/>
            <person name="Schmitt S."/>
            <person name="Rinke C."/>
            <person name="Helfrich E.J."/>
            <person name="Brachmann A.O."/>
            <person name="Gurgui C."/>
            <person name="Wakimoto T."/>
            <person name="Kracht M."/>
            <person name="Crusemann M."/>
            <person name="Hentschel U."/>
            <person name="Abe I."/>
            <person name="Matsunaga S."/>
            <person name="Kalinowski J."/>
            <person name="Takeyama H."/>
            <person name="Piel J."/>
        </authorList>
    </citation>
    <scope>NUCLEOTIDE SEQUENCE [LARGE SCALE GENOMIC DNA]</scope>
    <source>
        <strain evidence="7">TSY2</strain>
    </source>
</reference>
<dbReference type="PROSITE" id="PS50968">
    <property type="entry name" value="BIOTINYL_LIPOYL"/>
    <property type="match status" value="1"/>
</dbReference>
<dbReference type="GO" id="GO:0019464">
    <property type="term" value="P:glycine decarboxylation via glycine cleavage system"/>
    <property type="evidence" value="ECO:0007669"/>
    <property type="project" value="InterPro"/>
</dbReference>
<evidence type="ECO:0000256" key="4">
    <source>
        <dbReference type="PIRSR" id="PIRSR617453-50"/>
    </source>
</evidence>
<evidence type="ECO:0000313" key="7">
    <source>
        <dbReference type="Proteomes" id="UP000019140"/>
    </source>
</evidence>